<dbReference type="GeneID" id="5709437"/>
<keyword evidence="2" id="KW-1185">Reference proteome</keyword>
<reference evidence="1 2" key="1">
    <citation type="submission" date="2007-10" db="EMBL/GenBank/DDBJ databases">
        <title>Complete sequence of Caldivirga maquilingensis IC-167.</title>
        <authorList>
            <consortium name="US DOE Joint Genome Institute"/>
            <person name="Copeland A."/>
            <person name="Lucas S."/>
            <person name="Lapidus A."/>
            <person name="Barry K."/>
            <person name="Glavina del Rio T."/>
            <person name="Dalin E."/>
            <person name="Tice H."/>
            <person name="Pitluck S."/>
            <person name="Saunders E."/>
            <person name="Brettin T."/>
            <person name="Bruce D."/>
            <person name="Detter J.C."/>
            <person name="Han C."/>
            <person name="Schmutz J."/>
            <person name="Larimer F."/>
            <person name="Land M."/>
            <person name="Hauser L."/>
            <person name="Kyrpides N."/>
            <person name="Ivanova N."/>
            <person name="Biddle J.F."/>
            <person name="Zhang Z."/>
            <person name="Fitz-Gibbon S.T."/>
            <person name="Lowe T.M."/>
            <person name="Saltikov C."/>
            <person name="House C.H."/>
            <person name="Richardson P."/>
        </authorList>
    </citation>
    <scope>NUCLEOTIDE SEQUENCE [LARGE SCALE GENOMIC DNA]</scope>
    <source>
        <strain evidence="2">ATCC 700844 / DSM 13496 / JCM 10307 / IC-167</strain>
    </source>
</reference>
<sequence>MRSRLSDLVESLRVLSDGKWVSLRSIRYRVPFNLTFNDLLELSRRGLIDTYVDLASGEVYVKVRQVTVNEDSVNVNEVAERIVSELKEPMPKPAFEELLRKMTGSEWPRVYAELINRGVVREMEFNGMVFLTTVKPSNGQPQGSEASSKQG</sequence>
<dbReference type="KEGG" id="cma:Cmaq_0401"/>
<evidence type="ECO:0000313" key="1">
    <source>
        <dbReference type="EMBL" id="ABW01247.1"/>
    </source>
</evidence>
<organism evidence="1 2">
    <name type="scientific">Caldivirga maquilingensis (strain ATCC 700844 / DSM 13496 / JCM 10307 / IC-167)</name>
    <dbReference type="NCBI Taxonomy" id="397948"/>
    <lineage>
        <taxon>Archaea</taxon>
        <taxon>Thermoproteota</taxon>
        <taxon>Thermoprotei</taxon>
        <taxon>Thermoproteales</taxon>
        <taxon>Thermoproteaceae</taxon>
        <taxon>Caldivirga</taxon>
    </lineage>
</organism>
<dbReference type="HOGENOM" id="CLU_1727152_0_0_2"/>
<accession>A8MBQ4</accession>
<dbReference type="OrthoDB" id="377650at2157"/>
<dbReference type="Proteomes" id="UP000001137">
    <property type="component" value="Chromosome"/>
</dbReference>
<proteinExistence type="predicted"/>
<dbReference type="AlphaFoldDB" id="A8MBQ4"/>
<protein>
    <submittedName>
        <fullName evidence="1">Uncharacterized protein</fullName>
    </submittedName>
</protein>
<dbReference type="eggNOG" id="arCOG10476">
    <property type="taxonomic scope" value="Archaea"/>
</dbReference>
<gene>
    <name evidence="1" type="ordered locus">Cmaq_0401</name>
</gene>
<evidence type="ECO:0000313" key="2">
    <source>
        <dbReference type="Proteomes" id="UP000001137"/>
    </source>
</evidence>
<name>A8MBQ4_CALMQ</name>
<dbReference type="EMBL" id="CP000852">
    <property type="protein sequence ID" value="ABW01247.1"/>
    <property type="molecule type" value="Genomic_DNA"/>
</dbReference>
<dbReference type="RefSeq" id="WP_012185467.1">
    <property type="nucleotide sequence ID" value="NC_009954.1"/>
</dbReference>
<dbReference type="STRING" id="397948.Cmaq_0401"/>